<evidence type="ECO:0000313" key="3">
    <source>
        <dbReference type="RefSeq" id="XP_033782830.1"/>
    </source>
</evidence>
<keyword evidence="1" id="KW-1185">Reference proteome</keyword>
<dbReference type="GO" id="GO:0005739">
    <property type="term" value="C:mitochondrion"/>
    <property type="evidence" value="ECO:0007669"/>
    <property type="project" value="TreeGrafter"/>
</dbReference>
<dbReference type="RefSeq" id="XP_033782828.1">
    <property type="nucleotide sequence ID" value="XM_033926937.1"/>
</dbReference>
<protein>
    <submittedName>
        <fullName evidence="2 3">Uncharacterized protein LOC117351546</fullName>
    </submittedName>
</protein>
<evidence type="ECO:0000313" key="4">
    <source>
        <dbReference type="RefSeq" id="XP_033782831.1"/>
    </source>
</evidence>
<evidence type="ECO:0000313" key="2">
    <source>
        <dbReference type="RefSeq" id="XP_033782828.1"/>
    </source>
</evidence>
<organism evidence="1 4">
    <name type="scientific">Geotrypetes seraphini</name>
    <name type="common">Gaboon caecilian</name>
    <name type="synonym">Caecilia seraphini</name>
    <dbReference type="NCBI Taxonomy" id="260995"/>
    <lineage>
        <taxon>Eukaryota</taxon>
        <taxon>Metazoa</taxon>
        <taxon>Chordata</taxon>
        <taxon>Craniata</taxon>
        <taxon>Vertebrata</taxon>
        <taxon>Euteleostomi</taxon>
        <taxon>Amphibia</taxon>
        <taxon>Gymnophiona</taxon>
        <taxon>Geotrypetes</taxon>
    </lineage>
</organism>
<accession>A0A6P8Q722</accession>
<proteinExistence type="predicted"/>
<dbReference type="OrthoDB" id="9891865at2759"/>
<dbReference type="RefSeq" id="XP_033782830.1">
    <property type="nucleotide sequence ID" value="XM_033926939.1"/>
</dbReference>
<dbReference type="GO" id="GO:0010506">
    <property type="term" value="P:regulation of autophagy"/>
    <property type="evidence" value="ECO:0007669"/>
    <property type="project" value="TreeGrafter"/>
</dbReference>
<evidence type="ECO:0000313" key="1">
    <source>
        <dbReference type="Proteomes" id="UP000515159"/>
    </source>
</evidence>
<sequence length="333" mass="37921">MPPRIRLSFPNLLPTISETQEEILQDITNGKRCFGNFYINSDACSSDDYRQSICQLARPTFPTLADNVNQAWCSGTFRNIKNDHGLPRLPETQLVNASLQCKESPNTILMGKVSLELFHVKSNSCFRADPLEQLYALTQKTAHSKDSTNDVNSKTHYKQLENFSLCPNRRKHGPVLFAQETMEGKQNLSRVFSFPRLNSPRPMQRENSCPELNRMETSGTMAHSEVDSRVVREGTVSINEKIARPHKPEENLTGKRGSRRQDVLIKSEAIWEREDLETLKHNDASRGEILNSPKFSEYLMSDRVLFHNWISECKSAWKEAKTKAGLLPAIAEI</sequence>
<reference evidence="2 3" key="1">
    <citation type="submission" date="2025-04" db="UniProtKB">
        <authorList>
            <consortium name="RefSeq"/>
        </authorList>
    </citation>
    <scope>IDENTIFICATION</scope>
</reference>
<dbReference type="Proteomes" id="UP000515159">
    <property type="component" value="Chromosome 18"/>
</dbReference>
<dbReference type="PANTHER" id="PTHR15426:SF6">
    <property type="entry name" value="PROTEIN DEPP1"/>
    <property type="match status" value="1"/>
</dbReference>
<dbReference type="RefSeq" id="XP_033782831.1">
    <property type="nucleotide sequence ID" value="XM_033926940.1"/>
</dbReference>
<gene>
    <name evidence="2 3 4" type="primary">LOC117351546</name>
</gene>
<name>A0A6P8Q722_GEOSA</name>
<dbReference type="InterPro" id="IPR020133">
    <property type="entry name" value="DEPP"/>
</dbReference>
<dbReference type="AlphaFoldDB" id="A0A6P8Q722"/>
<dbReference type="KEGG" id="gsh:117351546"/>
<dbReference type="PANTHER" id="PTHR15426">
    <property type="entry name" value="PROTEIN DEPP1"/>
    <property type="match status" value="1"/>
</dbReference>
<dbReference type="GeneID" id="117351546"/>